<dbReference type="PROSITE" id="PS51471">
    <property type="entry name" value="FE2OG_OXY"/>
    <property type="match status" value="1"/>
</dbReference>
<reference evidence="13 14" key="1">
    <citation type="submission" date="2019-05" db="EMBL/GenBank/DDBJ databases">
        <title>Genome of Alcanivorax gelatiniphagus, an oil degrading marine bacteria.</title>
        <authorList>
            <person name="Kwon K.K."/>
        </authorList>
    </citation>
    <scope>NUCLEOTIDE SEQUENCE [LARGE SCALE GENOMIC DNA]</scope>
    <source>
        <strain evidence="13 14">MEBiC 08158</strain>
    </source>
</reference>
<evidence type="ECO:0000313" key="14">
    <source>
        <dbReference type="Proteomes" id="UP000739180"/>
    </source>
</evidence>
<dbReference type="EMBL" id="VCQT01000001">
    <property type="protein sequence ID" value="TMW15259.1"/>
    <property type="molecule type" value="Genomic_DNA"/>
</dbReference>
<feature type="domain" description="Fe2OG dioxygenase" evidence="12">
    <location>
        <begin position="184"/>
        <end position="287"/>
    </location>
</feature>
<dbReference type="Pfam" id="PF03171">
    <property type="entry name" value="2OG-FeII_Oxy"/>
    <property type="match status" value="1"/>
</dbReference>
<keyword evidence="11" id="KW-0408">Iron</keyword>
<evidence type="ECO:0000256" key="9">
    <source>
        <dbReference type="ARBA" id="ARBA00047725"/>
    </source>
</evidence>
<dbReference type="InterPro" id="IPR026992">
    <property type="entry name" value="DIOX_N"/>
</dbReference>
<keyword evidence="14" id="KW-1185">Reference proteome</keyword>
<evidence type="ECO:0000256" key="10">
    <source>
        <dbReference type="ARBA" id="ARBA00049359"/>
    </source>
</evidence>
<dbReference type="PRINTS" id="PR00682">
    <property type="entry name" value="IPNSYNTHASE"/>
</dbReference>
<evidence type="ECO:0000256" key="4">
    <source>
        <dbReference type="ARBA" id="ARBA00012531"/>
    </source>
</evidence>
<dbReference type="RefSeq" id="WP_138770652.1">
    <property type="nucleotide sequence ID" value="NZ_JBHSSX010000035.1"/>
</dbReference>
<comment type="catalytic activity">
    <reaction evidence="10">
        <text>L-arginine + 2-oxoglutarate + O2 = guanidine + L-glutamate 5-semialdehyde + succinate + CO2</text>
        <dbReference type="Rhea" id="RHEA:31535"/>
        <dbReference type="ChEBI" id="CHEBI:15379"/>
        <dbReference type="ChEBI" id="CHEBI:16526"/>
        <dbReference type="ChEBI" id="CHEBI:16810"/>
        <dbReference type="ChEBI" id="CHEBI:30031"/>
        <dbReference type="ChEBI" id="CHEBI:30087"/>
        <dbReference type="ChEBI" id="CHEBI:32682"/>
        <dbReference type="ChEBI" id="CHEBI:58066"/>
        <dbReference type="EC" id="1.14.20.7"/>
    </reaction>
</comment>
<evidence type="ECO:0000256" key="6">
    <source>
        <dbReference type="ARBA" id="ARBA00022666"/>
    </source>
</evidence>
<evidence type="ECO:0000313" key="13">
    <source>
        <dbReference type="EMBL" id="TMW15259.1"/>
    </source>
</evidence>
<name>A0ABY2XQS4_9GAMM</name>
<gene>
    <name evidence="13" type="ORF">FGS76_00395</name>
</gene>
<dbReference type="InterPro" id="IPR050231">
    <property type="entry name" value="Iron_ascorbate_oxido_reductase"/>
</dbReference>
<dbReference type="InterPro" id="IPR005123">
    <property type="entry name" value="Oxoglu/Fe-dep_dioxygenase_dom"/>
</dbReference>
<dbReference type="PANTHER" id="PTHR47990">
    <property type="entry name" value="2-OXOGLUTARATE (2OG) AND FE(II)-DEPENDENT OXYGENASE SUPERFAMILY PROTEIN-RELATED"/>
    <property type="match status" value="1"/>
</dbReference>
<comment type="pathway">
    <text evidence="2">Alkene biosynthesis; ethylene biosynthesis via 2-oxoglutarate.</text>
</comment>
<comment type="catalytic activity">
    <reaction evidence="9">
        <text>2-oxoglutarate + O2 + 2 H(+) = ethene + 3 CO2 + H2O</text>
        <dbReference type="Rhea" id="RHEA:31523"/>
        <dbReference type="ChEBI" id="CHEBI:15377"/>
        <dbReference type="ChEBI" id="CHEBI:15378"/>
        <dbReference type="ChEBI" id="CHEBI:15379"/>
        <dbReference type="ChEBI" id="CHEBI:16526"/>
        <dbReference type="ChEBI" id="CHEBI:16810"/>
        <dbReference type="ChEBI" id="CHEBI:18153"/>
        <dbReference type="EC" id="1.13.12.19"/>
    </reaction>
</comment>
<dbReference type="Pfam" id="PF14226">
    <property type="entry name" value="DIOX_N"/>
    <property type="match status" value="1"/>
</dbReference>
<dbReference type="InterPro" id="IPR044861">
    <property type="entry name" value="IPNS-like_FE2OG_OXY"/>
</dbReference>
<evidence type="ECO:0000256" key="2">
    <source>
        <dbReference type="ARBA" id="ARBA00004767"/>
    </source>
</evidence>
<sequence>MNANFEAMRVSQGALPIIDVSGLRSPDPEERRAVGLALRAACTDKGFFYIRNHGVDPALQARVFDAAQRFFHQPQEQKKRVDMALSPANRGYEPLRGQTLETGAPPDLKESYYVGEERGPDDPKVKAGKFNHGPNQWPDGVEDFRPAIEAYYREMTALSQLIMAGLALSLELDEHYFDDFCQQPQAIVRLLHYPPQPANPAPNEKGCGAHTDFGGITLLLQDENPGLQVWNQARGAWMHADPVPGAYVVNLGDMIARWTNDRYRSTLHRVVNISGKERYSIPFFYSGNPDHEVRCLPGCLADGEQPKYPPVTVEQHIMEMYRRTYAPA</sequence>
<evidence type="ECO:0000259" key="12">
    <source>
        <dbReference type="PROSITE" id="PS51471"/>
    </source>
</evidence>
<dbReference type="SUPFAM" id="SSF51197">
    <property type="entry name" value="Clavaminate synthase-like"/>
    <property type="match status" value="1"/>
</dbReference>
<keyword evidence="6" id="KW-0266">Ethylene biosynthesis</keyword>
<dbReference type="Gene3D" id="2.60.120.330">
    <property type="entry name" value="B-lactam Antibiotic, Isopenicillin N Synthase, Chain"/>
    <property type="match status" value="1"/>
</dbReference>
<evidence type="ECO:0000256" key="3">
    <source>
        <dbReference type="ARBA" id="ARBA00012293"/>
    </source>
</evidence>
<keyword evidence="11" id="KW-0560">Oxidoreductase</keyword>
<accession>A0ABY2XQS4</accession>
<dbReference type="Proteomes" id="UP000739180">
    <property type="component" value="Unassembled WGS sequence"/>
</dbReference>
<organism evidence="13 14">
    <name type="scientific">Alloalcanivorax gelatiniphagus</name>
    <dbReference type="NCBI Taxonomy" id="1194167"/>
    <lineage>
        <taxon>Bacteria</taxon>
        <taxon>Pseudomonadati</taxon>
        <taxon>Pseudomonadota</taxon>
        <taxon>Gammaproteobacteria</taxon>
        <taxon>Oceanospirillales</taxon>
        <taxon>Alcanivoracaceae</taxon>
        <taxon>Alloalcanivorax</taxon>
    </lineage>
</organism>
<evidence type="ECO:0000256" key="8">
    <source>
        <dbReference type="ARBA" id="ARBA00031282"/>
    </source>
</evidence>
<evidence type="ECO:0000256" key="11">
    <source>
        <dbReference type="RuleBase" id="RU003682"/>
    </source>
</evidence>
<proteinExistence type="inferred from homology"/>
<dbReference type="EC" id="1.13.12.19" evidence="4"/>
<evidence type="ECO:0000256" key="5">
    <source>
        <dbReference type="ARBA" id="ARBA00019045"/>
    </source>
</evidence>
<keyword evidence="11" id="KW-0479">Metal-binding</keyword>
<dbReference type="EC" id="1.14.20.7" evidence="3"/>
<evidence type="ECO:0000256" key="1">
    <source>
        <dbReference type="ARBA" id="ARBA00001954"/>
    </source>
</evidence>
<comment type="caution">
    <text evidence="13">The sequence shown here is derived from an EMBL/GenBank/DDBJ whole genome shotgun (WGS) entry which is preliminary data.</text>
</comment>
<dbReference type="InterPro" id="IPR027443">
    <property type="entry name" value="IPNS-like_sf"/>
</dbReference>
<protein>
    <recommendedName>
        <fullName evidence="5">2-oxoglutarate-dependent ethylene/succinate-forming enzyme</fullName>
        <ecNumber evidence="4">1.13.12.19</ecNumber>
        <ecNumber evidence="3">1.14.20.7</ecNumber>
    </recommendedName>
    <alternativeName>
        <fullName evidence="7">2-oxoglutarate dioxygenase (ethylene-forming)</fullName>
    </alternativeName>
    <alternativeName>
        <fullName evidence="8">2-oxoglutarate/L-arginine monooxygenase/decarboxylase (succinate-forming)</fullName>
    </alternativeName>
</protein>
<evidence type="ECO:0000256" key="7">
    <source>
        <dbReference type="ARBA" id="ARBA00031011"/>
    </source>
</evidence>
<comment type="cofactor">
    <cofactor evidence="1">
        <name>Fe(2+)</name>
        <dbReference type="ChEBI" id="CHEBI:29033"/>
    </cofactor>
</comment>
<comment type="similarity">
    <text evidence="11">Belongs to the iron/ascorbate-dependent oxidoreductase family.</text>
</comment>